<feature type="region of interest" description="Disordered" evidence="1">
    <location>
        <begin position="142"/>
        <end position="191"/>
    </location>
</feature>
<sequence length="257" mass="28108">MSTDDHLRGSCSCGRYNYIVQIPGDASARNQAHVHFGTGGLDRQSHASLLSAWLKVPLAWYQSATVSFFPDERHDLIARTFTPLQQPSCQRKFCGFCGTHISYWTEEMNEQDFMNITLGSLRERDLLALEDLDLLPEEVDIQQEGSHQPGRPTQAASGTSGPTESTALTAPDETGMTRSSRSGTTGGISWFEDMINGSQLGHHSKRRKGHGTSADGTTTISWEVSEYYGSDDAGVQTPSSSKRKAGDIETDDTPMKG</sequence>
<name>A0AAN8ENL6_9EURO</name>
<evidence type="ECO:0000256" key="1">
    <source>
        <dbReference type="SAM" id="MobiDB-lite"/>
    </source>
</evidence>
<accession>A0AAN8ENL6</accession>
<dbReference type="Gene3D" id="3.90.1590.10">
    <property type="entry name" value="glutathione-dependent formaldehyde- activating enzyme (gfa)"/>
    <property type="match status" value="1"/>
</dbReference>
<organism evidence="2 3">
    <name type="scientific">Knufia fluminis</name>
    <dbReference type="NCBI Taxonomy" id="191047"/>
    <lineage>
        <taxon>Eukaryota</taxon>
        <taxon>Fungi</taxon>
        <taxon>Dikarya</taxon>
        <taxon>Ascomycota</taxon>
        <taxon>Pezizomycotina</taxon>
        <taxon>Eurotiomycetes</taxon>
        <taxon>Chaetothyriomycetidae</taxon>
        <taxon>Chaetothyriales</taxon>
        <taxon>Trichomeriaceae</taxon>
        <taxon>Knufia</taxon>
    </lineage>
</organism>
<feature type="compositionally biased region" description="Polar residues" evidence="1">
    <location>
        <begin position="154"/>
        <end position="168"/>
    </location>
</feature>
<feature type="compositionally biased region" description="Low complexity" evidence="1">
    <location>
        <begin position="174"/>
        <end position="189"/>
    </location>
</feature>
<dbReference type="SUPFAM" id="SSF51316">
    <property type="entry name" value="Mss4-like"/>
    <property type="match status" value="1"/>
</dbReference>
<gene>
    <name evidence="2" type="ORF">OHC33_000874</name>
</gene>
<evidence type="ECO:0000313" key="3">
    <source>
        <dbReference type="Proteomes" id="UP001316803"/>
    </source>
</evidence>
<dbReference type="EMBL" id="JAKLMC020000002">
    <property type="protein sequence ID" value="KAK5957685.1"/>
    <property type="molecule type" value="Genomic_DNA"/>
</dbReference>
<reference evidence="2 3" key="1">
    <citation type="submission" date="2022-12" db="EMBL/GenBank/DDBJ databases">
        <title>Genomic features and morphological characterization of a novel Knufia sp. strain isolated from spacecraft assembly facility.</title>
        <authorList>
            <person name="Teixeira M."/>
            <person name="Chander A.M."/>
            <person name="Stajich J.E."/>
            <person name="Venkateswaran K."/>
        </authorList>
    </citation>
    <scope>NUCLEOTIDE SEQUENCE [LARGE SCALE GENOMIC DNA]</scope>
    <source>
        <strain evidence="2 3">FJI-L2-BK-P2</strain>
    </source>
</reference>
<feature type="compositionally biased region" description="Acidic residues" evidence="1">
    <location>
        <begin position="248"/>
        <end position="257"/>
    </location>
</feature>
<comment type="caution">
    <text evidence="2">The sequence shown here is derived from an EMBL/GenBank/DDBJ whole genome shotgun (WGS) entry which is preliminary data.</text>
</comment>
<dbReference type="InterPro" id="IPR011057">
    <property type="entry name" value="Mss4-like_sf"/>
</dbReference>
<evidence type="ECO:0000313" key="2">
    <source>
        <dbReference type="EMBL" id="KAK5957685.1"/>
    </source>
</evidence>
<keyword evidence="3" id="KW-1185">Reference proteome</keyword>
<protein>
    <recommendedName>
        <fullName evidence="4">CENP-V/GFA domain-containing protein</fullName>
    </recommendedName>
</protein>
<dbReference type="Proteomes" id="UP001316803">
    <property type="component" value="Unassembled WGS sequence"/>
</dbReference>
<feature type="region of interest" description="Disordered" evidence="1">
    <location>
        <begin position="229"/>
        <end position="257"/>
    </location>
</feature>
<evidence type="ECO:0008006" key="4">
    <source>
        <dbReference type="Google" id="ProtNLM"/>
    </source>
</evidence>
<dbReference type="AlphaFoldDB" id="A0AAN8ENL6"/>
<proteinExistence type="predicted"/>